<dbReference type="CTD" id="20323630"/>
<dbReference type="AlphaFoldDB" id="A0A074Z5N5"/>
<dbReference type="Proteomes" id="UP000054324">
    <property type="component" value="Unassembled WGS sequence"/>
</dbReference>
<reference evidence="2 3" key="1">
    <citation type="submission" date="2013-11" db="EMBL/GenBank/DDBJ databases">
        <title>Opisthorchis viverrini - life in the bile duct.</title>
        <authorList>
            <person name="Young N.D."/>
            <person name="Nagarajan N."/>
            <person name="Lin S.J."/>
            <person name="Korhonen P.K."/>
            <person name="Jex A.R."/>
            <person name="Hall R.S."/>
            <person name="Safavi-Hemami H."/>
            <person name="Kaewkong W."/>
            <person name="Bertrand D."/>
            <person name="Gao S."/>
            <person name="Seet Q."/>
            <person name="Wongkham S."/>
            <person name="Teh B.T."/>
            <person name="Wongkham C."/>
            <person name="Intapan P.M."/>
            <person name="Maleewong W."/>
            <person name="Yang X."/>
            <person name="Hu M."/>
            <person name="Wang Z."/>
            <person name="Hofmann A."/>
            <person name="Sternberg P.W."/>
            <person name="Tan P."/>
            <person name="Wang J."/>
            <person name="Gasser R.B."/>
        </authorList>
    </citation>
    <scope>NUCLEOTIDE SEQUENCE [LARGE SCALE GENOMIC DNA]</scope>
</reference>
<sequence length="83" mass="9319">CLFLVSLPHLVDIRKNIMSPKNLVQLLKSVAIDVRTKVPFILSVLAIVCGIASFALIIILVIRGRIHRFRNNAQKTLQMTRLG</sequence>
<evidence type="ECO:0000313" key="3">
    <source>
        <dbReference type="Proteomes" id="UP000054324"/>
    </source>
</evidence>
<dbReference type="EMBL" id="KL596898">
    <property type="protein sequence ID" value="KER22446.1"/>
    <property type="molecule type" value="Genomic_DNA"/>
</dbReference>
<dbReference type="KEGG" id="ovi:T265_09461"/>
<protein>
    <submittedName>
        <fullName evidence="2">Uncharacterized protein</fullName>
    </submittedName>
</protein>
<proteinExistence type="predicted"/>
<feature type="transmembrane region" description="Helical" evidence="1">
    <location>
        <begin position="40"/>
        <end position="62"/>
    </location>
</feature>
<accession>A0A074Z5N5</accession>
<keyword evidence="1" id="KW-0812">Transmembrane</keyword>
<feature type="non-terminal residue" evidence="2">
    <location>
        <position position="1"/>
    </location>
</feature>
<organism evidence="2 3">
    <name type="scientific">Opisthorchis viverrini</name>
    <name type="common">Southeast Asian liver fluke</name>
    <dbReference type="NCBI Taxonomy" id="6198"/>
    <lineage>
        <taxon>Eukaryota</taxon>
        <taxon>Metazoa</taxon>
        <taxon>Spiralia</taxon>
        <taxon>Lophotrochozoa</taxon>
        <taxon>Platyhelminthes</taxon>
        <taxon>Trematoda</taxon>
        <taxon>Digenea</taxon>
        <taxon>Opisthorchiida</taxon>
        <taxon>Opisthorchiata</taxon>
        <taxon>Opisthorchiidae</taxon>
        <taxon>Opisthorchis</taxon>
    </lineage>
</organism>
<keyword evidence="3" id="KW-1185">Reference proteome</keyword>
<dbReference type="GeneID" id="20323630"/>
<keyword evidence="1" id="KW-0472">Membrane</keyword>
<feature type="non-terminal residue" evidence="2">
    <location>
        <position position="83"/>
    </location>
</feature>
<dbReference type="RefSeq" id="XP_009173800.1">
    <property type="nucleotide sequence ID" value="XM_009175536.1"/>
</dbReference>
<gene>
    <name evidence="2" type="ORF">T265_09461</name>
</gene>
<evidence type="ECO:0000256" key="1">
    <source>
        <dbReference type="SAM" id="Phobius"/>
    </source>
</evidence>
<name>A0A074Z5N5_OPIVI</name>
<keyword evidence="1" id="KW-1133">Transmembrane helix</keyword>
<evidence type="ECO:0000313" key="2">
    <source>
        <dbReference type="EMBL" id="KER22446.1"/>
    </source>
</evidence>